<dbReference type="GO" id="GO:0015473">
    <property type="term" value="F:fimbrial usher porin activity"/>
    <property type="evidence" value="ECO:0007669"/>
    <property type="project" value="InterPro"/>
</dbReference>
<sequence>MRVRFRSGRRELGAALLIGLLGTTPVQAGDGWFSRACTRADDPFPQRAQRLLLRVLASPDDNGADFVLLRMPDGRLLAPPAVFEHLALAAPRTSVSALGARWYALDDLVELHYYVDVCAQTLSIDASALRAADVRSLTPTRDHAAPWSEPGAYLQADTQYLHDRSQDTLNGVIDSGLFGPFGDIRNDVLYDGRRFVRLDSDWTIDDPARLHRLRLGDSITRGGMFGRALRFGGVQWGTEFSLQPDVVTFPLPNLDGLATLPSAVDVYVDGNLRAHESVGSGPFELQRVPVITGAGQMQLVVTDLLGRSSVYRYDFYVTPQLLRAGLDDYSFEVGSPRLDYGSESLHYDVPFVAATWRRGLNDRLTGELHLEANHRRQLAGAGAAWLLPPIGVVSGGLVAGSGDSHGIGVQAAVEHAASRFSYALSYIHNPASLLRLGEDRPTSLQRFVARASHQVGRLGAVSVAWLDDRDAFGNRRRGIDSGFSAALSYGASLTIGAHTDVDNADNNSLYASLTISFDQRLVGSATWQHDASRDIGRLAVQRGRLGAIGWDGSAYREIGDSTRSGANATWTTPQAIARLDAEHRSDDDALRLGLRSGIVTLGNDRFWTRPIDGPFAVVTTDSETPIRVYDENRLSGRADAAHALLVPDLQAYETRQLSVADADYAIDTRLDERARQIVAPGYGGVRVRFGMLAERPTRRLLLRRQDGSAPPAGSAVTISGASASFTGLHGEVLLSAEAGTHQLDVRWSDGHCTATALLAAGDRLSTPQQIVTCTTGASP</sequence>
<dbReference type="Proteomes" id="UP000653472">
    <property type="component" value="Unassembled WGS sequence"/>
</dbReference>
<dbReference type="RefSeq" id="WP_168146999.1">
    <property type="nucleotide sequence ID" value="NZ_JAAVXB010000002.1"/>
</dbReference>
<reference evidence="2" key="1">
    <citation type="submission" date="2020-03" db="EMBL/GenBank/DDBJ databases">
        <title>Solimonas marina sp. nov., isolated from deep seawater of the Pacific Ocean.</title>
        <authorList>
            <person name="Liu X."/>
            <person name="Lai Q."/>
            <person name="Sun F."/>
            <person name="Gai Y."/>
            <person name="Li G."/>
            <person name="Shao Z."/>
        </authorList>
    </citation>
    <scope>NUCLEOTIDE SEQUENCE</scope>
    <source>
        <strain evidence="2">C16B3</strain>
    </source>
</reference>
<dbReference type="GO" id="GO:0009297">
    <property type="term" value="P:pilus assembly"/>
    <property type="evidence" value="ECO:0007669"/>
    <property type="project" value="InterPro"/>
</dbReference>
<comment type="caution">
    <text evidence="2">The sequence shown here is derived from an EMBL/GenBank/DDBJ whole genome shotgun (WGS) entry which is preliminary data.</text>
</comment>
<evidence type="ECO:0000313" key="3">
    <source>
        <dbReference type="Proteomes" id="UP000653472"/>
    </source>
</evidence>
<dbReference type="PANTHER" id="PTHR30451:SF5">
    <property type="entry name" value="SLR0019 PROTEIN"/>
    <property type="match status" value="1"/>
</dbReference>
<dbReference type="AlphaFoldDB" id="A0A969W864"/>
<dbReference type="GO" id="GO:0009279">
    <property type="term" value="C:cell outer membrane"/>
    <property type="evidence" value="ECO:0007669"/>
    <property type="project" value="TreeGrafter"/>
</dbReference>
<gene>
    <name evidence="2" type="ORF">G7Y82_05490</name>
</gene>
<dbReference type="InterPro" id="IPR042186">
    <property type="entry name" value="FimD_plug_dom"/>
</dbReference>
<feature type="domain" description="PapC-like C-terminal" evidence="1">
    <location>
        <begin position="702"/>
        <end position="755"/>
    </location>
</feature>
<evidence type="ECO:0000313" key="2">
    <source>
        <dbReference type="EMBL" id="NKF21763.1"/>
    </source>
</evidence>
<keyword evidence="3" id="KW-1185">Reference proteome</keyword>
<dbReference type="Pfam" id="PF13953">
    <property type="entry name" value="PapC_C"/>
    <property type="match status" value="1"/>
</dbReference>
<accession>A0A969W864</accession>
<protein>
    <submittedName>
        <fullName evidence="2">Fimbrial biogenesis outer membrane usher protein</fullName>
    </submittedName>
</protein>
<name>A0A969W864_9GAMM</name>
<evidence type="ECO:0000259" key="1">
    <source>
        <dbReference type="Pfam" id="PF13953"/>
    </source>
</evidence>
<dbReference type="InterPro" id="IPR025949">
    <property type="entry name" value="PapC-like_C"/>
</dbReference>
<dbReference type="EMBL" id="JAAVXB010000002">
    <property type="protein sequence ID" value="NKF21763.1"/>
    <property type="molecule type" value="Genomic_DNA"/>
</dbReference>
<dbReference type="Pfam" id="PF00577">
    <property type="entry name" value="Usher"/>
    <property type="match status" value="1"/>
</dbReference>
<organism evidence="2 3">
    <name type="scientific">Solimonas marina</name>
    <dbReference type="NCBI Taxonomy" id="2714601"/>
    <lineage>
        <taxon>Bacteria</taxon>
        <taxon>Pseudomonadati</taxon>
        <taxon>Pseudomonadota</taxon>
        <taxon>Gammaproteobacteria</taxon>
        <taxon>Nevskiales</taxon>
        <taxon>Nevskiaceae</taxon>
        <taxon>Solimonas</taxon>
    </lineage>
</organism>
<dbReference type="Gene3D" id="2.60.40.2610">
    <property type="entry name" value="Outer membrane usher protein FimD, plug domain"/>
    <property type="match status" value="1"/>
</dbReference>
<dbReference type="InterPro" id="IPR000015">
    <property type="entry name" value="Fimb_usher"/>
</dbReference>
<dbReference type="PANTHER" id="PTHR30451">
    <property type="entry name" value="OUTER MEMBRANE USHER PROTEIN"/>
    <property type="match status" value="1"/>
</dbReference>
<dbReference type="Gene3D" id="2.60.40.3110">
    <property type="match status" value="1"/>
</dbReference>
<proteinExistence type="predicted"/>
<dbReference type="Gene3D" id="2.60.40.2070">
    <property type="match status" value="1"/>
</dbReference>
<dbReference type="InterPro" id="IPR043142">
    <property type="entry name" value="PapC-like_C_sf"/>
</dbReference>